<reference evidence="4" key="1">
    <citation type="journal article" date="2019" name="Int. J. Syst. Evol. Microbiol.">
        <title>The Global Catalogue of Microorganisms (GCM) 10K type strain sequencing project: providing services to taxonomists for standard genome sequencing and annotation.</title>
        <authorList>
            <consortium name="The Broad Institute Genomics Platform"/>
            <consortium name="The Broad Institute Genome Sequencing Center for Infectious Disease"/>
            <person name="Wu L."/>
            <person name="Ma J."/>
        </authorList>
    </citation>
    <scope>NUCLEOTIDE SEQUENCE [LARGE SCALE GENOMIC DNA]</scope>
    <source>
        <strain evidence="4">JCM 10083</strain>
    </source>
</reference>
<proteinExistence type="predicted"/>
<dbReference type="Gene3D" id="3.30.420.10">
    <property type="entry name" value="Ribonuclease H-like superfamily/Ribonuclease H"/>
    <property type="match status" value="1"/>
</dbReference>
<feature type="region of interest" description="Disordered" evidence="1">
    <location>
        <begin position="1"/>
        <end position="20"/>
    </location>
</feature>
<dbReference type="Proteomes" id="UP001596514">
    <property type="component" value="Unassembled WGS sequence"/>
</dbReference>
<accession>A0ABW2T7C3</accession>
<sequence length="169" mass="19822">MGRARRQAEGPCPRPRRRRRATYNRYGGVRHLFAALDLAKDKLYGHIKPVKRRTQFLEFCRYLRTLYPPTVRIAIVCDNFSPHLTTKKCQRVGTWAAANNVEIAYTPTNSSWLNRIEAQFTALRYFTLDGTDHADHKEQGSMIRRYIIWRNHHADDRRLRAVVNRANVA</sequence>
<evidence type="ECO:0000259" key="2">
    <source>
        <dbReference type="Pfam" id="PF13358"/>
    </source>
</evidence>
<evidence type="ECO:0000313" key="3">
    <source>
        <dbReference type="EMBL" id="MFC7603973.1"/>
    </source>
</evidence>
<protein>
    <submittedName>
        <fullName evidence="3">Transposase</fullName>
    </submittedName>
</protein>
<name>A0ABW2T7C3_9ACTN</name>
<gene>
    <name evidence="3" type="ORF">ACFQVD_28055</name>
</gene>
<evidence type="ECO:0000256" key="1">
    <source>
        <dbReference type="SAM" id="MobiDB-lite"/>
    </source>
</evidence>
<dbReference type="InterPro" id="IPR036397">
    <property type="entry name" value="RNaseH_sf"/>
</dbReference>
<comment type="caution">
    <text evidence="3">The sequence shown here is derived from an EMBL/GenBank/DDBJ whole genome shotgun (WGS) entry which is preliminary data.</text>
</comment>
<dbReference type="Pfam" id="PF13358">
    <property type="entry name" value="DDE_3"/>
    <property type="match status" value="1"/>
</dbReference>
<dbReference type="RefSeq" id="WP_343964961.1">
    <property type="nucleotide sequence ID" value="NZ_BAAAGK010000025.1"/>
</dbReference>
<dbReference type="EMBL" id="JBHTEE010000001">
    <property type="protein sequence ID" value="MFC7603973.1"/>
    <property type="molecule type" value="Genomic_DNA"/>
</dbReference>
<organism evidence="3 4">
    <name type="scientific">Streptosporangium amethystogenes subsp. fukuiense</name>
    <dbReference type="NCBI Taxonomy" id="698418"/>
    <lineage>
        <taxon>Bacteria</taxon>
        <taxon>Bacillati</taxon>
        <taxon>Actinomycetota</taxon>
        <taxon>Actinomycetes</taxon>
        <taxon>Streptosporangiales</taxon>
        <taxon>Streptosporangiaceae</taxon>
        <taxon>Streptosporangium</taxon>
    </lineage>
</organism>
<feature type="domain" description="Tc1-like transposase DDE" evidence="2">
    <location>
        <begin position="7"/>
        <end position="130"/>
    </location>
</feature>
<dbReference type="InterPro" id="IPR038717">
    <property type="entry name" value="Tc1-like_DDE_dom"/>
</dbReference>
<keyword evidence="4" id="KW-1185">Reference proteome</keyword>
<evidence type="ECO:0000313" key="4">
    <source>
        <dbReference type="Proteomes" id="UP001596514"/>
    </source>
</evidence>